<feature type="transmembrane region" description="Helical" evidence="6">
    <location>
        <begin position="377"/>
        <end position="397"/>
    </location>
</feature>
<keyword evidence="3 6" id="KW-0812">Transmembrane</keyword>
<evidence type="ECO:0000313" key="7">
    <source>
        <dbReference type="EMBL" id="ABA88771.1"/>
    </source>
</evidence>
<dbReference type="GO" id="GO:0005886">
    <property type="term" value="C:plasma membrane"/>
    <property type="evidence" value="ECO:0007669"/>
    <property type="project" value="UniProtKB-SubCell"/>
</dbReference>
<evidence type="ECO:0000256" key="4">
    <source>
        <dbReference type="ARBA" id="ARBA00022989"/>
    </source>
</evidence>
<dbReference type="InterPro" id="IPR002797">
    <property type="entry name" value="Polysacc_synth"/>
</dbReference>
<feature type="transmembrane region" description="Helical" evidence="6">
    <location>
        <begin position="106"/>
        <end position="127"/>
    </location>
</feature>
<proteinExistence type="predicted"/>
<organism evidence="7 8">
    <name type="scientific">Syntrophotalea carbinolica (strain DSM 2380 / NBRC 103641 / GraBd1)</name>
    <name type="common">Pelobacter carbinolicus</name>
    <dbReference type="NCBI Taxonomy" id="338963"/>
    <lineage>
        <taxon>Bacteria</taxon>
        <taxon>Pseudomonadati</taxon>
        <taxon>Thermodesulfobacteriota</taxon>
        <taxon>Desulfuromonadia</taxon>
        <taxon>Desulfuromonadales</taxon>
        <taxon>Syntrophotaleaceae</taxon>
        <taxon>Syntrophotalea</taxon>
    </lineage>
</organism>
<dbReference type="OrthoDB" id="5906224at2"/>
<feature type="transmembrane region" description="Helical" evidence="6">
    <location>
        <begin position="139"/>
        <end position="158"/>
    </location>
</feature>
<reference evidence="8" key="1">
    <citation type="submission" date="2005-10" db="EMBL/GenBank/DDBJ databases">
        <title>Complete sequence of Pelobacter carbinolicus DSM 2380.</title>
        <authorList>
            <person name="Copeland A."/>
            <person name="Lucas S."/>
            <person name="Lapidus A."/>
            <person name="Barry K."/>
            <person name="Detter J.C."/>
            <person name="Glavina T."/>
            <person name="Hammon N."/>
            <person name="Israni S."/>
            <person name="Pitluck S."/>
            <person name="Chertkov O."/>
            <person name="Schmutz J."/>
            <person name="Larimer F."/>
            <person name="Land M."/>
            <person name="Kyrpides N."/>
            <person name="Ivanova N."/>
            <person name="Richardson P."/>
        </authorList>
    </citation>
    <scope>NUCLEOTIDE SEQUENCE [LARGE SCALE GENOMIC DNA]</scope>
    <source>
        <strain evidence="8">DSM 2380 / NBRC 103641 / GraBd1</strain>
    </source>
</reference>
<evidence type="ECO:0000256" key="1">
    <source>
        <dbReference type="ARBA" id="ARBA00004651"/>
    </source>
</evidence>
<dbReference type="STRING" id="338963.Pcar_1525"/>
<keyword evidence="4 6" id="KW-1133">Transmembrane helix</keyword>
<dbReference type="HOGENOM" id="CLU_022017_7_3_7"/>
<name>Q3A4D6_SYNC1</name>
<dbReference type="eggNOG" id="COG2244">
    <property type="taxonomic scope" value="Bacteria"/>
</dbReference>
<feature type="transmembrane region" description="Helical" evidence="6">
    <location>
        <begin position="435"/>
        <end position="459"/>
    </location>
</feature>
<keyword evidence="5 6" id="KW-0472">Membrane</keyword>
<dbReference type="EMBL" id="CP000142">
    <property type="protein sequence ID" value="ABA88771.1"/>
    <property type="molecule type" value="Genomic_DNA"/>
</dbReference>
<comment type="subcellular location">
    <subcellularLocation>
        <location evidence="1">Cell membrane</location>
        <topology evidence="1">Multi-pass membrane protein</topology>
    </subcellularLocation>
</comment>
<protein>
    <submittedName>
        <fullName evidence="7">Undecaprenyl-diphospho-oligosaccharide flippase</fullName>
    </submittedName>
</protein>
<evidence type="ECO:0000256" key="6">
    <source>
        <dbReference type="SAM" id="Phobius"/>
    </source>
</evidence>
<accession>Q3A4D6</accession>
<feature type="transmembrane region" description="Helical" evidence="6">
    <location>
        <begin position="319"/>
        <end position="339"/>
    </location>
</feature>
<feature type="transmembrane region" description="Helical" evidence="6">
    <location>
        <begin position="202"/>
        <end position="220"/>
    </location>
</feature>
<gene>
    <name evidence="7" type="ordered locus">Pcar_1525</name>
</gene>
<dbReference type="RefSeq" id="WP_011341254.1">
    <property type="nucleotide sequence ID" value="NC_007498.2"/>
</dbReference>
<feature type="transmembrane region" description="Helical" evidence="6">
    <location>
        <begin position="39"/>
        <end position="57"/>
    </location>
</feature>
<feature type="transmembrane region" description="Helical" evidence="6">
    <location>
        <begin position="286"/>
        <end position="307"/>
    </location>
</feature>
<evidence type="ECO:0000256" key="2">
    <source>
        <dbReference type="ARBA" id="ARBA00022475"/>
    </source>
</evidence>
<keyword evidence="2" id="KW-1003">Cell membrane</keyword>
<evidence type="ECO:0000313" key="8">
    <source>
        <dbReference type="Proteomes" id="UP000002534"/>
    </source>
</evidence>
<feature type="transmembrane region" description="Helical" evidence="6">
    <location>
        <begin position="351"/>
        <end position="371"/>
    </location>
</feature>
<sequence>MLLRHTAAYAVCRGLPGALNFVAIAAYTRLLSPDNYGRYALVIAGVGLFNVIFFQWLRLSLLRFLPSHQGHPKGFLSAILAGFSLLMLTTGVIGILLVFLWPDPTWRGLIGVAVPLLWAQAWFELNLELVRSKLNPARYGLLSGTRASLALCLGVLFLLWGLGVYGPLLGILIGLFVAGVWVPRQEWREVLPRNTDGLIKELLRYGLPLTAAFALSFVVGSSDRFLIAWLIDDKATGVYAAGYDITRHPLITLMMFVNLAAYPLAVRAFEQHGVEAARGQLRQNAVLLFSVALPASVGAVMLAPNIGGLFLGEAFRSRAIPLIPWVAVASLMAGIRAYYFDLAFQLGRHTLVQVFVIGFAALLNVILNVLFIPAFGIVGAAYATVLAYASSMILSAIAGRKYFPLPLPVLEMCKISMACLCMALLLWPVRGVTGLAGFFAQIVMSAVVYASMMVILNVAHAREKLMLFWKERARL</sequence>
<dbReference type="InterPro" id="IPR050833">
    <property type="entry name" value="Poly_Biosynth_Transport"/>
</dbReference>
<feature type="transmembrane region" description="Helical" evidence="6">
    <location>
        <begin position="248"/>
        <end position="265"/>
    </location>
</feature>
<reference evidence="7 8" key="2">
    <citation type="journal article" date="2012" name="BMC Genomics">
        <title>The genome of Pelobacter carbinolicus reveals surprising metabolic capabilities and physiological features.</title>
        <authorList>
            <person name="Aklujkar M."/>
            <person name="Haveman S.A."/>
            <person name="Didonato R.Jr."/>
            <person name="Chertkov O."/>
            <person name="Han C.S."/>
            <person name="Land M.L."/>
            <person name="Brown P."/>
            <person name="Lovley D.R."/>
        </authorList>
    </citation>
    <scope>NUCLEOTIDE SEQUENCE [LARGE SCALE GENOMIC DNA]</scope>
    <source>
        <strain evidence="8">DSM 2380 / NBRC 103641 / GraBd1</strain>
    </source>
</reference>
<dbReference type="KEGG" id="pca:Pcar_1525"/>
<dbReference type="AlphaFoldDB" id="Q3A4D6"/>
<dbReference type="PANTHER" id="PTHR30250:SF11">
    <property type="entry name" value="O-ANTIGEN TRANSPORTER-RELATED"/>
    <property type="match status" value="1"/>
</dbReference>
<keyword evidence="8" id="KW-1185">Reference proteome</keyword>
<dbReference type="Proteomes" id="UP000002534">
    <property type="component" value="Chromosome"/>
</dbReference>
<feature type="transmembrane region" description="Helical" evidence="6">
    <location>
        <begin position="78"/>
        <end position="100"/>
    </location>
</feature>
<dbReference type="PANTHER" id="PTHR30250">
    <property type="entry name" value="PST FAMILY PREDICTED COLANIC ACID TRANSPORTER"/>
    <property type="match status" value="1"/>
</dbReference>
<evidence type="ECO:0000256" key="3">
    <source>
        <dbReference type="ARBA" id="ARBA00022692"/>
    </source>
</evidence>
<feature type="transmembrane region" description="Helical" evidence="6">
    <location>
        <begin position="409"/>
        <end position="429"/>
    </location>
</feature>
<evidence type="ECO:0000256" key="5">
    <source>
        <dbReference type="ARBA" id="ARBA00023136"/>
    </source>
</evidence>
<dbReference type="Pfam" id="PF01943">
    <property type="entry name" value="Polysacc_synt"/>
    <property type="match status" value="1"/>
</dbReference>